<organism evidence="5 6">
    <name type="scientific">Limnohabitans lacus</name>
    <dbReference type="NCBI Taxonomy" id="3045173"/>
    <lineage>
        <taxon>Bacteria</taxon>
        <taxon>Pseudomonadati</taxon>
        <taxon>Pseudomonadota</taxon>
        <taxon>Betaproteobacteria</taxon>
        <taxon>Burkholderiales</taxon>
        <taxon>Comamonadaceae</taxon>
        <taxon>Limnohabitans</taxon>
    </lineage>
</organism>
<keyword evidence="2" id="KW-0238">DNA-binding</keyword>
<dbReference type="Pfam" id="PF12852">
    <property type="entry name" value="Cupin_6"/>
    <property type="match status" value="1"/>
</dbReference>
<dbReference type="Pfam" id="PF12833">
    <property type="entry name" value="HTH_18"/>
    <property type="match status" value="1"/>
</dbReference>
<dbReference type="SUPFAM" id="SSF46689">
    <property type="entry name" value="Homeodomain-like"/>
    <property type="match status" value="1"/>
</dbReference>
<proteinExistence type="predicted"/>
<evidence type="ECO:0000259" key="4">
    <source>
        <dbReference type="PROSITE" id="PS01124"/>
    </source>
</evidence>
<gene>
    <name evidence="5" type="ORF">QLQ16_04385</name>
</gene>
<accession>A0ABT6X4V1</accession>
<dbReference type="Gene3D" id="1.10.10.60">
    <property type="entry name" value="Homeodomain-like"/>
    <property type="match status" value="1"/>
</dbReference>
<dbReference type="PANTHER" id="PTHR46796">
    <property type="entry name" value="HTH-TYPE TRANSCRIPTIONAL ACTIVATOR RHAS-RELATED"/>
    <property type="match status" value="1"/>
</dbReference>
<evidence type="ECO:0000313" key="6">
    <source>
        <dbReference type="Proteomes" id="UP001431902"/>
    </source>
</evidence>
<dbReference type="SMART" id="SM00342">
    <property type="entry name" value="HTH_ARAC"/>
    <property type="match status" value="1"/>
</dbReference>
<keyword evidence="6" id="KW-1185">Reference proteome</keyword>
<sequence length="224" mass="24241">MHIVQAVTPGPCSNGFSPIELDALSLLVCPDGHALQNLLEAGQQCLMSLEVVFDGPMGPSFLAELSQPITIGMKDADPSLVQVMSLMANEMQASRCGQPLFINRAGDILWISLMRHLTSRPQQASGLFLALSDPRIAKSLVAMHTQPAHPWTLELLAHLAGMSRTSFANNFKEVMKVSPGKYLENLRLAIARQLVHTGIGLKKIAARTGYASPSTLSRALSRMD</sequence>
<name>A0ABT6X4V1_9BURK</name>
<dbReference type="InterPro" id="IPR018060">
    <property type="entry name" value="HTH_AraC"/>
</dbReference>
<reference evidence="5" key="1">
    <citation type="submission" date="2023-05" db="EMBL/GenBank/DDBJ databases">
        <title>Limnohabitans sp. strain HM2-2 Genome sequencing and assembly.</title>
        <authorList>
            <person name="Jung Y."/>
        </authorList>
    </citation>
    <scope>NUCLEOTIDE SEQUENCE</scope>
    <source>
        <strain evidence="5">HM2-2</strain>
    </source>
</reference>
<dbReference type="InterPro" id="IPR050204">
    <property type="entry name" value="AraC_XylS_family_regulators"/>
</dbReference>
<evidence type="ECO:0000313" key="5">
    <source>
        <dbReference type="EMBL" id="MDI9233071.1"/>
    </source>
</evidence>
<dbReference type="InterPro" id="IPR009057">
    <property type="entry name" value="Homeodomain-like_sf"/>
</dbReference>
<keyword evidence="1" id="KW-0805">Transcription regulation</keyword>
<comment type="caution">
    <text evidence="5">The sequence shown here is derived from an EMBL/GenBank/DDBJ whole genome shotgun (WGS) entry which is preliminary data.</text>
</comment>
<protein>
    <submittedName>
        <fullName evidence="5">Helix-turn-helix domain-containing protein</fullName>
    </submittedName>
</protein>
<dbReference type="Proteomes" id="UP001431902">
    <property type="component" value="Unassembled WGS sequence"/>
</dbReference>
<dbReference type="InterPro" id="IPR032783">
    <property type="entry name" value="AraC_lig"/>
</dbReference>
<keyword evidence="3" id="KW-0804">Transcription</keyword>
<feature type="domain" description="HTH araC/xylS-type" evidence="4">
    <location>
        <begin position="137"/>
        <end position="224"/>
    </location>
</feature>
<dbReference type="PANTHER" id="PTHR46796:SF7">
    <property type="entry name" value="ARAC FAMILY TRANSCRIPTIONAL REGULATOR"/>
    <property type="match status" value="1"/>
</dbReference>
<dbReference type="EMBL" id="JASGBH010000002">
    <property type="protein sequence ID" value="MDI9233071.1"/>
    <property type="molecule type" value="Genomic_DNA"/>
</dbReference>
<evidence type="ECO:0000256" key="2">
    <source>
        <dbReference type="ARBA" id="ARBA00023125"/>
    </source>
</evidence>
<dbReference type="PROSITE" id="PS01124">
    <property type="entry name" value="HTH_ARAC_FAMILY_2"/>
    <property type="match status" value="1"/>
</dbReference>
<evidence type="ECO:0000256" key="1">
    <source>
        <dbReference type="ARBA" id="ARBA00023015"/>
    </source>
</evidence>
<evidence type="ECO:0000256" key="3">
    <source>
        <dbReference type="ARBA" id="ARBA00023163"/>
    </source>
</evidence>